<proteinExistence type="predicted"/>
<feature type="chain" id="PRO_5043499485" evidence="1">
    <location>
        <begin position="24"/>
        <end position="190"/>
    </location>
</feature>
<keyword evidence="1" id="KW-0732">Signal</keyword>
<dbReference type="RefSeq" id="WP_305169224.1">
    <property type="nucleotide sequence ID" value="NZ_JAUUUU010000001.1"/>
</dbReference>
<dbReference type="AlphaFoldDB" id="A0AAW8B0X4"/>
<comment type="caution">
    <text evidence="2">The sequence shown here is derived from an EMBL/GenBank/DDBJ whole genome shotgun (WGS) entry which is preliminary data.</text>
</comment>
<dbReference type="PROSITE" id="PS51257">
    <property type="entry name" value="PROKAR_LIPOPROTEIN"/>
    <property type="match status" value="1"/>
</dbReference>
<dbReference type="InterPro" id="IPR024409">
    <property type="entry name" value="DUF3833"/>
</dbReference>
<feature type="signal peptide" evidence="1">
    <location>
        <begin position="1"/>
        <end position="23"/>
    </location>
</feature>
<gene>
    <name evidence="2" type="ORF">Q8A57_01895</name>
</gene>
<dbReference type="Proteomes" id="UP001178354">
    <property type="component" value="Unassembled WGS sequence"/>
</dbReference>
<evidence type="ECO:0000256" key="1">
    <source>
        <dbReference type="SAM" id="SignalP"/>
    </source>
</evidence>
<accession>A0AAW8B0X4</accession>
<reference evidence="2" key="2">
    <citation type="submission" date="2023-08" db="EMBL/GenBank/DDBJ databases">
        <authorList>
            <person name="Luo J."/>
        </authorList>
    </citation>
    <scope>NUCLEOTIDE SEQUENCE</scope>
    <source>
        <strain evidence="2">DSM 25064</strain>
    </source>
</reference>
<name>A0AAW8B0X4_9GAMM</name>
<evidence type="ECO:0000313" key="3">
    <source>
        <dbReference type="Proteomes" id="UP001178354"/>
    </source>
</evidence>
<dbReference type="Pfam" id="PF12915">
    <property type="entry name" value="DUF3833"/>
    <property type="match status" value="1"/>
</dbReference>
<protein>
    <submittedName>
        <fullName evidence="2">DUF3833 domain-containing protein</fullName>
    </submittedName>
</protein>
<organism evidence="2 3">
    <name type="scientific">Porticoccus litoralis</name>
    <dbReference type="NCBI Taxonomy" id="434086"/>
    <lineage>
        <taxon>Bacteria</taxon>
        <taxon>Pseudomonadati</taxon>
        <taxon>Pseudomonadota</taxon>
        <taxon>Gammaproteobacteria</taxon>
        <taxon>Cellvibrionales</taxon>
        <taxon>Porticoccaceae</taxon>
        <taxon>Porticoccus</taxon>
    </lineage>
</organism>
<reference evidence="2" key="1">
    <citation type="journal article" date="2010" name="Int. J. Syst. Evol. Microbiol.">
        <title>Porticoccus litoralis gen. nov., sp. nov., a gammaproteobacterium isolated from the Yellow Sea.</title>
        <authorList>
            <person name="Oh H.M."/>
            <person name="Kim H."/>
            <person name="Kim K.M."/>
            <person name="Min G.S."/>
            <person name="Cho J.C."/>
        </authorList>
    </citation>
    <scope>NUCLEOTIDE SEQUENCE</scope>
    <source>
        <strain evidence="2">DSM 25064</strain>
    </source>
</reference>
<evidence type="ECO:0000313" key="2">
    <source>
        <dbReference type="EMBL" id="MDP1519715.1"/>
    </source>
</evidence>
<keyword evidence="3" id="KW-1185">Reference proteome</keyword>
<sequence length="190" mass="21535">MRTIKAKSIYLAGALLAGCSASIDDYQNNTPALHLDQFFNGRLEAYGMVQDFRGRVIRRFRADIHATWDGNQGVLDEQFFFDDGEHQQRCWKLTKDGNHYTGVAGDVIGTAEGVTRGNALNWHYTLAVTVNGKERHLQLNDWLYLIDEDNLLNRATMSKFGIPVGKITLSIHRLKTAEPKNLWSVCDLKH</sequence>
<dbReference type="EMBL" id="JAUUUU010000001">
    <property type="protein sequence ID" value="MDP1519715.1"/>
    <property type="molecule type" value="Genomic_DNA"/>
</dbReference>